<dbReference type="InterPro" id="IPR036380">
    <property type="entry name" value="Isochorismatase-like_sf"/>
</dbReference>
<dbReference type="AlphaFoldDB" id="A0A5C4QXX1"/>
<protein>
    <submittedName>
        <fullName evidence="3">Cysteine hydrolase</fullName>
    </submittedName>
</protein>
<dbReference type="CDD" id="cd00431">
    <property type="entry name" value="cysteine_hydrolases"/>
    <property type="match status" value="1"/>
</dbReference>
<dbReference type="RefSeq" id="WP_139583158.1">
    <property type="nucleotide sequence ID" value="NZ_VDFY01000093.1"/>
</dbReference>
<feature type="domain" description="Isochorismatase-like" evidence="2">
    <location>
        <begin position="9"/>
        <end position="192"/>
    </location>
</feature>
<keyword evidence="1 3" id="KW-0378">Hydrolase</keyword>
<name>A0A5C4QXX1_9ACTN</name>
<dbReference type="InterPro" id="IPR050272">
    <property type="entry name" value="Isochorismatase-like_hydrls"/>
</dbReference>
<evidence type="ECO:0000259" key="2">
    <source>
        <dbReference type="Pfam" id="PF00857"/>
    </source>
</evidence>
<dbReference type="OrthoDB" id="3398739at2"/>
<reference evidence="3 4" key="1">
    <citation type="submission" date="2019-06" db="EMBL/GenBank/DDBJ databases">
        <title>Micromonospora ordensis sp. nov., isolated from deep marine sediment.</title>
        <authorList>
            <person name="Veyisoglu A."/>
            <person name="Carro L."/>
            <person name="Klenk H.-P."/>
            <person name="Sahin N."/>
        </authorList>
    </citation>
    <scope>NUCLEOTIDE SEQUENCE [LARGE SCALE GENOMIC DNA]</scope>
    <source>
        <strain evidence="3 4">S2509</strain>
    </source>
</reference>
<dbReference type="Proteomes" id="UP000306145">
    <property type="component" value="Unassembled WGS sequence"/>
</dbReference>
<evidence type="ECO:0000313" key="4">
    <source>
        <dbReference type="Proteomes" id="UP000306145"/>
    </source>
</evidence>
<evidence type="ECO:0000256" key="1">
    <source>
        <dbReference type="ARBA" id="ARBA00022801"/>
    </source>
</evidence>
<dbReference type="EMBL" id="VDFY01000093">
    <property type="protein sequence ID" value="TNH30891.1"/>
    <property type="molecule type" value="Genomic_DNA"/>
</dbReference>
<keyword evidence="4" id="KW-1185">Reference proteome</keyword>
<dbReference type="InterPro" id="IPR000868">
    <property type="entry name" value="Isochorismatase-like_dom"/>
</dbReference>
<evidence type="ECO:0000313" key="3">
    <source>
        <dbReference type="EMBL" id="TNH30891.1"/>
    </source>
</evidence>
<dbReference type="Pfam" id="PF00857">
    <property type="entry name" value="Isochorismatase"/>
    <property type="match status" value="1"/>
</dbReference>
<gene>
    <name evidence="3" type="ORF">FHG89_05065</name>
</gene>
<sequence>MNQLNASKTALLIVHLQHDIVTAGTAFGTIFSAEYTARDVITKVNAAAKPLRDRGGVVVPLRIAFAPDHSDLNPTLPLLQMVAQAGCLKDGTEGAALVPDLTVTESDVVITHKRPGPFTDSALADLLNERGIENVIVCGVATNASVEGAVRQAADLGYHTVVLSDASSAADAGAHEASLGSMGLFAAVATVDEFTSQLS</sequence>
<accession>A0A5C4QXX1</accession>
<dbReference type="GO" id="GO:0016787">
    <property type="term" value="F:hydrolase activity"/>
    <property type="evidence" value="ECO:0007669"/>
    <property type="project" value="UniProtKB-KW"/>
</dbReference>
<organism evidence="3 4">
    <name type="scientific">Micromonospora orduensis</name>
    <dbReference type="NCBI Taxonomy" id="1420891"/>
    <lineage>
        <taxon>Bacteria</taxon>
        <taxon>Bacillati</taxon>
        <taxon>Actinomycetota</taxon>
        <taxon>Actinomycetes</taxon>
        <taxon>Micromonosporales</taxon>
        <taxon>Micromonosporaceae</taxon>
        <taxon>Micromonospora</taxon>
    </lineage>
</organism>
<dbReference type="PANTHER" id="PTHR43540:SF7">
    <property type="entry name" value="ISOCHORISMATASE FAMILY PROTEIN YECD"/>
    <property type="match status" value="1"/>
</dbReference>
<dbReference type="PANTHER" id="PTHR43540">
    <property type="entry name" value="PEROXYUREIDOACRYLATE/UREIDOACRYLATE AMIDOHYDROLASE-RELATED"/>
    <property type="match status" value="1"/>
</dbReference>
<dbReference type="SUPFAM" id="SSF52499">
    <property type="entry name" value="Isochorismatase-like hydrolases"/>
    <property type="match status" value="1"/>
</dbReference>
<comment type="caution">
    <text evidence="3">The sequence shown here is derived from an EMBL/GenBank/DDBJ whole genome shotgun (WGS) entry which is preliminary data.</text>
</comment>
<proteinExistence type="predicted"/>
<dbReference type="Gene3D" id="3.40.50.850">
    <property type="entry name" value="Isochorismatase-like"/>
    <property type="match status" value="1"/>
</dbReference>